<keyword evidence="1" id="KW-0812">Transmembrane</keyword>
<dbReference type="STRING" id="218140.BPSY_1337"/>
<gene>
    <name evidence="2" type="ORF">BPSY_1337</name>
</gene>
<reference evidence="2 3" key="1">
    <citation type="submission" date="2014-03" db="EMBL/GenBank/DDBJ databases">
        <title>Genomics of Bifidobacteria.</title>
        <authorList>
            <person name="Ventura M."/>
            <person name="Milani C."/>
            <person name="Lugli G.A."/>
        </authorList>
    </citation>
    <scope>NUCLEOTIDE SEQUENCE [LARGE SCALE GENOMIC DNA]</scope>
    <source>
        <strain evidence="2 3">LMG 21775</strain>
    </source>
</reference>
<protein>
    <submittedName>
        <fullName evidence="2">Uncharacterized protein</fullName>
    </submittedName>
</protein>
<proteinExistence type="predicted"/>
<keyword evidence="1" id="KW-0472">Membrane</keyword>
<dbReference type="AlphaFoldDB" id="A0A087CGT7"/>
<feature type="transmembrane region" description="Helical" evidence="1">
    <location>
        <begin position="24"/>
        <end position="46"/>
    </location>
</feature>
<dbReference type="Proteomes" id="UP000029050">
    <property type="component" value="Unassembled WGS sequence"/>
</dbReference>
<accession>A0A087CGT7</accession>
<sequence>MTSSSVLALDTSGLKALAQQPASVFWMVLALCVCVAAALIVTAVLLGRPRRQETKPVSSHSSEARADPWRSKVRDIVDAYESKTITKDEAFLSLAQLSRDFASNATGKDMSSHTLLDLHTEAYNTQQRGLDLLRQTIAALYPPEFADAAFNTQAREATVAEASEWVSNLIDRWGR</sequence>
<organism evidence="2 3">
    <name type="scientific">Bifidobacterium psychraerophilum</name>
    <dbReference type="NCBI Taxonomy" id="218140"/>
    <lineage>
        <taxon>Bacteria</taxon>
        <taxon>Bacillati</taxon>
        <taxon>Actinomycetota</taxon>
        <taxon>Actinomycetes</taxon>
        <taxon>Bifidobacteriales</taxon>
        <taxon>Bifidobacteriaceae</taxon>
        <taxon>Bifidobacterium</taxon>
    </lineage>
</organism>
<evidence type="ECO:0000313" key="2">
    <source>
        <dbReference type="EMBL" id="KFI82487.1"/>
    </source>
</evidence>
<dbReference type="RefSeq" id="WP_033496644.1">
    <property type="nucleotide sequence ID" value="NZ_JGZI01000009.1"/>
</dbReference>
<evidence type="ECO:0000256" key="1">
    <source>
        <dbReference type="SAM" id="Phobius"/>
    </source>
</evidence>
<name>A0A087CGT7_9BIFI</name>
<comment type="caution">
    <text evidence="2">The sequence shown here is derived from an EMBL/GenBank/DDBJ whole genome shotgun (WGS) entry which is preliminary data.</text>
</comment>
<evidence type="ECO:0000313" key="3">
    <source>
        <dbReference type="Proteomes" id="UP000029050"/>
    </source>
</evidence>
<keyword evidence="1" id="KW-1133">Transmembrane helix</keyword>
<dbReference type="EMBL" id="JGZI01000009">
    <property type="protein sequence ID" value="KFI82487.1"/>
    <property type="molecule type" value="Genomic_DNA"/>
</dbReference>
<dbReference type="GeneID" id="98300543"/>
<dbReference type="eggNOG" id="ENOG5031KGE">
    <property type="taxonomic scope" value="Bacteria"/>
</dbReference>
<dbReference type="OrthoDB" id="3240329at2"/>
<keyword evidence="3" id="KW-1185">Reference proteome</keyword>